<evidence type="ECO:0000256" key="1">
    <source>
        <dbReference type="ARBA" id="ARBA00012797"/>
    </source>
</evidence>
<dbReference type="GeneID" id="24126294"/>
<evidence type="ECO:0000313" key="8">
    <source>
        <dbReference type="EMBL" id="KDO31196.1"/>
    </source>
</evidence>
<dbReference type="GO" id="GO:0000049">
    <property type="term" value="F:tRNA binding"/>
    <property type="evidence" value="ECO:0007669"/>
    <property type="project" value="TreeGrafter"/>
</dbReference>
<dbReference type="EC" id="2.1.1.221" evidence="1"/>
<feature type="domain" description="SAM-dependent MTase TRM10-type" evidence="7">
    <location>
        <begin position="51"/>
        <end position="230"/>
    </location>
</feature>
<dbReference type="STRING" id="695850.A0A067CXH5"/>
<dbReference type="AlphaFoldDB" id="A0A067CXH5"/>
<sequence length="230" mass="25409">MMDETYEAKLERKTAELRQRKKDRRRELLCSMTADERRAFLDAEAIESVKWKDRLVAAQDHGQRLVIDCGYDEIMSDKEINSLSKQIKFSYGTTKRMRAPFALTIANYHGRIEVALQRFSISNWAVRASPARVDELFLPEELVFLTPDASTVLYTLDPTKGASSTVPGSRAAPGPRPIPLASLPHVFPSKNAYPTVSTTISSTSTPLSTFSPPCTVAPPGPTPSAPASPR</sequence>
<dbReference type="CDD" id="cd18089">
    <property type="entry name" value="SPOUT_Trm10-like"/>
    <property type="match status" value="1"/>
</dbReference>
<gene>
    <name evidence="8" type="ORF">SPRG_03814</name>
</gene>
<dbReference type="GO" id="GO:0008168">
    <property type="term" value="F:methyltransferase activity"/>
    <property type="evidence" value="ECO:0007669"/>
    <property type="project" value="UniProtKB-KW"/>
</dbReference>
<keyword evidence="3" id="KW-0808">Transferase</keyword>
<protein>
    <recommendedName>
        <fullName evidence="1">tRNA (guanine(9)-N(1))-methyltransferase</fullName>
        <ecNumber evidence="1">2.1.1.221</ecNumber>
    </recommendedName>
</protein>
<evidence type="ECO:0000313" key="9">
    <source>
        <dbReference type="Proteomes" id="UP000030745"/>
    </source>
</evidence>
<dbReference type="Gene3D" id="3.40.1280.30">
    <property type="match status" value="1"/>
</dbReference>
<keyword evidence="9" id="KW-1185">Reference proteome</keyword>
<dbReference type="InterPro" id="IPR007356">
    <property type="entry name" value="tRNA_m1G_MeTrfase_euk"/>
</dbReference>
<keyword evidence="2" id="KW-0489">Methyltransferase</keyword>
<dbReference type="GO" id="GO:0002939">
    <property type="term" value="P:tRNA N1-guanine methylation"/>
    <property type="evidence" value="ECO:0007669"/>
    <property type="project" value="TreeGrafter"/>
</dbReference>
<feature type="region of interest" description="Disordered" evidence="6">
    <location>
        <begin position="202"/>
        <end position="230"/>
    </location>
</feature>
<reference evidence="8 9" key="1">
    <citation type="journal article" date="2013" name="PLoS Genet.">
        <title>Distinctive expansion of potential virulence genes in the genome of the oomycete fish pathogen Saprolegnia parasitica.</title>
        <authorList>
            <person name="Jiang R.H."/>
            <person name="de Bruijn I."/>
            <person name="Haas B.J."/>
            <person name="Belmonte R."/>
            <person name="Lobach L."/>
            <person name="Christie J."/>
            <person name="van den Ackerveken G."/>
            <person name="Bottin A."/>
            <person name="Bulone V."/>
            <person name="Diaz-Moreno S.M."/>
            <person name="Dumas B."/>
            <person name="Fan L."/>
            <person name="Gaulin E."/>
            <person name="Govers F."/>
            <person name="Grenville-Briggs L.J."/>
            <person name="Horner N.R."/>
            <person name="Levin J.Z."/>
            <person name="Mammella M."/>
            <person name="Meijer H.J."/>
            <person name="Morris P."/>
            <person name="Nusbaum C."/>
            <person name="Oome S."/>
            <person name="Phillips A.J."/>
            <person name="van Rooyen D."/>
            <person name="Rzeszutek E."/>
            <person name="Saraiva M."/>
            <person name="Secombes C.J."/>
            <person name="Seidl M.F."/>
            <person name="Snel B."/>
            <person name="Stassen J.H."/>
            <person name="Sykes S."/>
            <person name="Tripathy S."/>
            <person name="van den Berg H."/>
            <person name="Vega-Arreguin J.C."/>
            <person name="Wawra S."/>
            <person name="Young S.K."/>
            <person name="Zeng Q."/>
            <person name="Dieguez-Uribeondo J."/>
            <person name="Russ C."/>
            <person name="Tyler B.M."/>
            <person name="van West P."/>
        </authorList>
    </citation>
    <scope>NUCLEOTIDE SEQUENCE [LARGE SCALE GENOMIC DNA]</scope>
    <source>
        <strain evidence="8 9">CBS 223.65</strain>
    </source>
</reference>
<evidence type="ECO:0000256" key="6">
    <source>
        <dbReference type="SAM" id="MobiDB-lite"/>
    </source>
</evidence>
<dbReference type="InterPro" id="IPR038459">
    <property type="entry name" value="MT_TRM10-typ_sf"/>
</dbReference>
<dbReference type="EMBL" id="KK583198">
    <property type="protein sequence ID" value="KDO31196.1"/>
    <property type="molecule type" value="Genomic_DNA"/>
</dbReference>
<name>A0A067CXH5_SAPPC</name>
<proteinExistence type="predicted"/>
<dbReference type="InterPro" id="IPR028564">
    <property type="entry name" value="MT_TRM10-typ"/>
</dbReference>
<dbReference type="GO" id="GO:0005634">
    <property type="term" value="C:nucleus"/>
    <property type="evidence" value="ECO:0007669"/>
    <property type="project" value="TreeGrafter"/>
</dbReference>
<evidence type="ECO:0000256" key="2">
    <source>
        <dbReference type="ARBA" id="ARBA00022603"/>
    </source>
</evidence>
<evidence type="ECO:0000256" key="5">
    <source>
        <dbReference type="ARBA" id="ARBA00048434"/>
    </source>
</evidence>
<dbReference type="RefSeq" id="XP_012197801.1">
    <property type="nucleotide sequence ID" value="XM_012342411.1"/>
</dbReference>
<accession>A0A067CXH5</accession>
<feature type="compositionally biased region" description="Pro residues" evidence="6">
    <location>
        <begin position="215"/>
        <end position="230"/>
    </location>
</feature>
<feature type="compositionally biased region" description="Low complexity" evidence="6">
    <location>
        <begin position="202"/>
        <end position="214"/>
    </location>
</feature>
<dbReference type="PANTHER" id="PTHR13563">
    <property type="entry name" value="TRNA (GUANINE-9-) METHYLTRANSFERASE"/>
    <property type="match status" value="1"/>
</dbReference>
<dbReference type="PROSITE" id="PS51675">
    <property type="entry name" value="SAM_MT_TRM10"/>
    <property type="match status" value="1"/>
</dbReference>
<keyword evidence="4" id="KW-0949">S-adenosyl-L-methionine</keyword>
<organism evidence="8 9">
    <name type="scientific">Saprolegnia parasitica (strain CBS 223.65)</name>
    <dbReference type="NCBI Taxonomy" id="695850"/>
    <lineage>
        <taxon>Eukaryota</taxon>
        <taxon>Sar</taxon>
        <taxon>Stramenopiles</taxon>
        <taxon>Oomycota</taxon>
        <taxon>Saprolegniomycetes</taxon>
        <taxon>Saprolegniales</taxon>
        <taxon>Saprolegniaceae</taxon>
        <taxon>Saprolegnia</taxon>
    </lineage>
</organism>
<dbReference type="OrthoDB" id="278300at2759"/>
<dbReference type="PANTHER" id="PTHR13563:SF13">
    <property type="entry name" value="TRNA METHYLTRANSFERASE 10 HOMOLOG A"/>
    <property type="match status" value="1"/>
</dbReference>
<dbReference type="VEuPathDB" id="FungiDB:SPRG_03814"/>
<evidence type="ECO:0000259" key="7">
    <source>
        <dbReference type="PROSITE" id="PS51675"/>
    </source>
</evidence>
<dbReference type="Proteomes" id="UP000030745">
    <property type="component" value="Unassembled WGS sequence"/>
</dbReference>
<comment type="catalytic activity">
    <reaction evidence="5">
        <text>guanosine(9) in tRNA + S-adenosyl-L-methionine = N(1)-methylguanosine(9) in tRNA + S-adenosyl-L-homocysteine + H(+)</text>
        <dbReference type="Rhea" id="RHEA:43156"/>
        <dbReference type="Rhea" id="RHEA-COMP:10367"/>
        <dbReference type="Rhea" id="RHEA-COMP:10368"/>
        <dbReference type="ChEBI" id="CHEBI:15378"/>
        <dbReference type="ChEBI" id="CHEBI:57856"/>
        <dbReference type="ChEBI" id="CHEBI:59789"/>
        <dbReference type="ChEBI" id="CHEBI:73542"/>
        <dbReference type="ChEBI" id="CHEBI:74269"/>
        <dbReference type="EC" id="2.1.1.221"/>
    </reaction>
</comment>
<evidence type="ECO:0000256" key="3">
    <source>
        <dbReference type="ARBA" id="ARBA00022679"/>
    </source>
</evidence>
<evidence type="ECO:0000256" key="4">
    <source>
        <dbReference type="ARBA" id="ARBA00022691"/>
    </source>
</evidence>
<dbReference type="KEGG" id="spar:SPRG_03814"/>